<dbReference type="Proteomes" id="UP001596550">
    <property type="component" value="Unassembled WGS sequence"/>
</dbReference>
<accession>A0ABW2M053</accession>
<evidence type="ECO:0000313" key="1">
    <source>
        <dbReference type="EMBL" id="MFC7347817.1"/>
    </source>
</evidence>
<comment type="caution">
    <text evidence="1">The sequence shown here is derived from an EMBL/GenBank/DDBJ whole genome shotgun (WGS) entry which is preliminary data.</text>
</comment>
<protein>
    <submittedName>
        <fullName evidence="1">Uncharacterized protein</fullName>
    </submittedName>
</protein>
<reference evidence="2" key="1">
    <citation type="journal article" date="2019" name="Int. J. Syst. Evol. Microbiol.">
        <title>The Global Catalogue of Microorganisms (GCM) 10K type strain sequencing project: providing services to taxonomists for standard genome sequencing and annotation.</title>
        <authorList>
            <consortium name="The Broad Institute Genomics Platform"/>
            <consortium name="The Broad Institute Genome Sequencing Center for Infectious Disease"/>
            <person name="Wu L."/>
            <person name="Ma J."/>
        </authorList>
    </citation>
    <scope>NUCLEOTIDE SEQUENCE [LARGE SCALE GENOMIC DNA]</scope>
    <source>
        <strain evidence="2">CCUG 54781</strain>
    </source>
</reference>
<organism evidence="1 2">
    <name type="scientific">Chryseobacterium zhengzhouense</name>
    <dbReference type="NCBI Taxonomy" id="1636086"/>
    <lineage>
        <taxon>Bacteria</taxon>
        <taxon>Pseudomonadati</taxon>
        <taxon>Bacteroidota</taxon>
        <taxon>Flavobacteriia</taxon>
        <taxon>Flavobacteriales</taxon>
        <taxon>Weeksellaceae</taxon>
        <taxon>Chryseobacterium group</taxon>
        <taxon>Chryseobacterium</taxon>
    </lineage>
</organism>
<proteinExistence type="predicted"/>
<gene>
    <name evidence="1" type="ORF">ACFQO9_13910</name>
</gene>
<sequence length="203" mass="23700">MKRVSRCMVLIFFLLGIGHVYSQKNANKNNYTSLIQKEEGDLNNDKQADKVVIEMDIEDEAQPSRVQIFLSQPNNKLQLVVSSTKLIEEQYPSRKNGEYSGNNVPDFFIENGKLIMLTDIDHRKSRYEFRLNKNNFELIKISRVIWDGKETTSETEIDLIKGTKNQYDRDFTPNKKNIKNTKLKPIKTLPKIQDLSFFDLESF</sequence>
<name>A0ABW2M053_9FLAO</name>
<evidence type="ECO:0000313" key="2">
    <source>
        <dbReference type="Proteomes" id="UP001596550"/>
    </source>
</evidence>
<dbReference type="EMBL" id="JBHTCR010000006">
    <property type="protein sequence ID" value="MFC7347817.1"/>
    <property type="molecule type" value="Genomic_DNA"/>
</dbReference>
<dbReference type="RefSeq" id="WP_378180229.1">
    <property type="nucleotide sequence ID" value="NZ_JBHTCR010000006.1"/>
</dbReference>
<keyword evidence="2" id="KW-1185">Reference proteome</keyword>